<proteinExistence type="predicted"/>
<sequence length="52" mass="6182">MPVRNCDYPFIWESNQNISYEISSIVRTTAIPETRKKVLRFLKEHNKAKNSQ</sequence>
<dbReference type="Proteomes" id="UP000789375">
    <property type="component" value="Unassembled WGS sequence"/>
</dbReference>
<comment type="caution">
    <text evidence="1">The sequence shown here is derived from an EMBL/GenBank/DDBJ whole genome shotgun (WGS) entry which is preliminary data.</text>
</comment>
<name>A0A9N9FDD4_FUNMO</name>
<gene>
    <name evidence="1" type="ORF">FMOSSE_LOCUS5265</name>
</gene>
<dbReference type="AlphaFoldDB" id="A0A9N9FDD4"/>
<organism evidence="1 2">
    <name type="scientific">Funneliformis mosseae</name>
    <name type="common">Endomycorrhizal fungus</name>
    <name type="synonym">Glomus mosseae</name>
    <dbReference type="NCBI Taxonomy" id="27381"/>
    <lineage>
        <taxon>Eukaryota</taxon>
        <taxon>Fungi</taxon>
        <taxon>Fungi incertae sedis</taxon>
        <taxon>Mucoromycota</taxon>
        <taxon>Glomeromycotina</taxon>
        <taxon>Glomeromycetes</taxon>
        <taxon>Glomerales</taxon>
        <taxon>Glomeraceae</taxon>
        <taxon>Funneliformis</taxon>
    </lineage>
</organism>
<evidence type="ECO:0000313" key="2">
    <source>
        <dbReference type="Proteomes" id="UP000789375"/>
    </source>
</evidence>
<reference evidence="1" key="1">
    <citation type="submission" date="2021-06" db="EMBL/GenBank/DDBJ databases">
        <authorList>
            <person name="Kallberg Y."/>
            <person name="Tangrot J."/>
            <person name="Rosling A."/>
        </authorList>
    </citation>
    <scope>NUCLEOTIDE SEQUENCE</scope>
    <source>
        <strain evidence="1">87-6 pot B 2015</strain>
    </source>
</reference>
<evidence type="ECO:0000313" key="1">
    <source>
        <dbReference type="EMBL" id="CAG8525907.1"/>
    </source>
</evidence>
<dbReference type="EMBL" id="CAJVPP010000979">
    <property type="protein sequence ID" value="CAG8525907.1"/>
    <property type="molecule type" value="Genomic_DNA"/>
</dbReference>
<keyword evidence="2" id="KW-1185">Reference proteome</keyword>
<accession>A0A9N9FDD4</accession>
<protein>
    <submittedName>
        <fullName evidence="1">3044_t:CDS:1</fullName>
    </submittedName>
</protein>